<evidence type="ECO:0000256" key="4">
    <source>
        <dbReference type="ARBA" id="ARBA00023015"/>
    </source>
</evidence>
<proteinExistence type="inferred from homology"/>
<dbReference type="GO" id="GO:0045944">
    <property type="term" value="P:positive regulation of transcription by RNA polymerase II"/>
    <property type="evidence" value="ECO:0007669"/>
    <property type="project" value="TreeGrafter"/>
</dbReference>
<reference evidence="7 8" key="1">
    <citation type="submission" date="2022-11" db="EMBL/GenBank/DDBJ databases">
        <title>Whole genome sequence of Eschrichtius robustus ER-17-0199.</title>
        <authorList>
            <person name="Bruniche-Olsen A."/>
            <person name="Black A.N."/>
            <person name="Fields C.J."/>
            <person name="Walden K."/>
            <person name="Dewoody J.A."/>
        </authorList>
    </citation>
    <scope>NUCLEOTIDE SEQUENCE [LARGE SCALE GENOMIC DNA]</scope>
    <source>
        <strain evidence="7">ER-17-0199</strain>
        <tissue evidence="7">Blubber</tissue>
    </source>
</reference>
<dbReference type="PANTHER" id="PTHR48249">
    <property type="entry name" value="MEDIATOR OF RNA POLYMERASE II TRANSCRIPTION SUBUNIT 13"/>
    <property type="match status" value="1"/>
</dbReference>
<protein>
    <submittedName>
        <fullName evidence="7">Uncharacterized protein</fullName>
    </submittedName>
</protein>
<comment type="similarity">
    <text evidence="2">Belongs to the Mediator complex subunit 13 family.</text>
</comment>
<keyword evidence="8" id="KW-1185">Reference proteome</keyword>
<dbReference type="GO" id="GO:0003713">
    <property type="term" value="F:transcription coactivator activity"/>
    <property type="evidence" value="ECO:0007669"/>
    <property type="project" value="TreeGrafter"/>
</dbReference>
<keyword evidence="5" id="KW-0804">Transcription</keyword>
<keyword evidence="4" id="KW-0805">Transcription regulation</keyword>
<evidence type="ECO:0000256" key="3">
    <source>
        <dbReference type="ARBA" id="ARBA00022491"/>
    </source>
</evidence>
<evidence type="ECO:0000313" key="7">
    <source>
        <dbReference type="EMBL" id="KAJ8783994.1"/>
    </source>
</evidence>
<dbReference type="AlphaFoldDB" id="A0AB34H010"/>
<gene>
    <name evidence="7" type="ORF">J1605_009037</name>
</gene>
<evidence type="ECO:0000313" key="8">
    <source>
        <dbReference type="Proteomes" id="UP001159641"/>
    </source>
</evidence>
<dbReference type="GO" id="GO:0016592">
    <property type="term" value="C:mediator complex"/>
    <property type="evidence" value="ECO:0007669"/>
    <property type="project" value="TreeGrafter"/>
</dbReference>
<dbReference type="InterPro" id="IPR051139">
    <property type="entry name" value="Mediator_complx_sub13"/>
</dbReference>
<sequence length="183" mass="20479">MNIKGADVGVYIPDPTQEAQYRCTCGFSAVMNRKFGNNSGLFLEDELDIIGRNTECGKEAEKRFEALRATSAEHVNGGLKESEKLPDELILLLQDQCTNLFSPFGAADQDPFPKIGVTNNWVRVEERDCCNDCYLALEHGRQFMDNMSGGKVDEALVKSSCLHPWSKRNGKYANGIIFLFIFL</sequence>
<evidence type="ECO:0000256" key="6">
    <source>
        <dbReference type="ARBA" id="ARBA00023242"/>
    </source>
</evidence>
<evidence type="ECO:0000256" key="1">
    <source>
        <dbReference type="ARBA" id="ARBA00004123"/>
    </source>
</evidence>
<dbReference type="EMBL" id="JAIQCJ010002079">
    <property type="protein sequence ID" value="KAJ8783994.1"/>
    <property type="molecule type" value="Genomic_DNA"/>
</dbReference>
<evidence type="ECO:0000256" key="2">
    <source>
        <dbReference type="ARBA" id="ARBA00009354"/>
    </source>
</evidence>
<organism evidence="7 8">
    <name type="scientific">Eschrichtius robustus</name>
    <name type="common">California gray whale</name>
    <name type="synonym">Eschrichtius gibbosus</name>
    <dbReference type="NCBI Taxonomy" id="9764"/>
    <lineage>
        <taxon>Eukaryota</taxon>
        <taxon>Metazoa</taxon>
        <taxon>Chordata</taxon>
        <taxon>Craniata</taxon>
        <taxon>Vertebrata</taxon>
        <taxon>Euteleostomi</taxon>
        <taxon>Mammalia</taxon>
        <taxon>Eutheria</taxon>
        <taxon>Laurasiatheria</taxon>
        <taxon>Artiodactyla</taxon>
        <taxon>Whippomorpha</taxon>
        <taxon>Cetacea</taxon>
        <taxon>Mysticeti</taxon>
        <taxon>Eschrichtiidae</taxon>
        <taxon>Eschrichtius</taxon>
    </lineage>
</organism>
<keyword evidence="3" id="KW-0678">Repressor</keyword>
<dbReference type="Proteomes" id="UP001159641">
    <property type="component" value="Unassembled WGS sequence"/>
</dbReference>
<accession>A0AB34H010</accession>
<name>A0AB34H010_ESCRO</name>
<dbReference type="PANTHER" id="PTHR48249:SF4">
    <property type="entry name" value="MEDIATOR OF RNA POLYMERASE II TRANSCRIPTION SUBUNIT 13"/>
    <property type="match status" value="1"/>
</dbReference>
<comment type="subcellular location">
    <subcellularLocation>
        <location evidence="1">Nucleus</location>
    </subcellularLocation>
</comment>
<evidence type="ECO:0000256" key="5">
    <source>
        <dbReference type="ARBA" id="ARBA00023163"/>
    </source>
</evidence>
<comment type="caution">
    <text evidence="7">The sequence shown here is derived from an EMBL/GenBank/DDBJ whole genome shotgun (WGS) entry which is preliminary data.</text>
</comment>
<keyword evidence="6" id="KW-0539">Nucleus</keyword>